<dbReference type="Proteomes" id="UP000569914">
    <property type="component" value="Unassembled WGS sequence"/>
</dbReference>
<keyword evidence="1" id="KW-0472">Membrane</keyword>
<gene>
    <name evidence="2" type="ORF">BKA15_002672</name>
</gene>
<keyword evidence="1" id="KW-1133">Transmembrane helix</keyword>
<proteinExistence type="predicted"/>
<evidence type="ECO:0000313" key="2">
    <source>
        <dbReference type="EMBL" id="NYE71343.1"/>
    </source>
</evidence>
<dbReference type="RefSeq" id="WP_179751420.1">
    <property type="nucleotide sequence ID" value="NZ_JACCBU010000001.1"/>
</dbReference>
<dbReference type="AlphaFoldDB" id="A0A7Y9I6S4"/>
<sequence>MSTIADWLTLVAALIATGIVAWLAYEIRRSTKIAESAAAKAGEALNLARTEQATSRNLVAEAIKTRIDAQAPTITIVPHDEMRVVNDLDLPVRFPRTDDKPLHVAVGFSVINDGTATVILRRRTVPAGTTETDATVLAPGQRTFVAVEVSRPLDEWRAVADAKITGDADDEEFRAGHGFDRDARVIFFCATAGDDGAADEYPFRLLGSPLQPITGDPGAYHCWGANQVIKRDLRLVADPRRRTY</sequence>
<protein>
    <submittedName>
        <fullName evidence="2">Uncharacterized protein</fullName>
    </submittedName>
</protein>
<accession>A0A7Y9I6S4</accession>
<name>A0A7Y9I6S4_9ACTN</name>
<feature type="transmembrane region" description="Helical" evidence="1">
    <location>
        <begin position="7"/>
        <end position="25"/>
    </location>
</feature>
<evidence type="ECO:0000256" key="1">
    <source>
        <dbReference type="SAM" id="Phobius"/>
    </source>
</evidence>
<comment type="caution">
    <text evidence="2">The sequence shown here is derived from an EMBL/GenBank/DDBJ whole genome shotgun (WGS) entry which is preliminary data.</text>
</comment>
<evidence type="ECO:0000313" key="3">
    <source>
        <dbReference type="Proteomes" id="UP000569914"/>
    </source>
</evidence>
<dbReference type="EMBL" id="JACCBU010000001">
    <property type="protein sequence ID" value="NYE71343.1"/>
    <property type="molecule type" value="Genomic_DNA"/>
</dbReference>
<reference evidence="2 3" key="1">
    <citation type="submission" date="2020-07" db="EMBL/GenBank/DDBJ databases">
        <title>Sequencing the genomes of 1000 actinobacteria strains.</title>
        <authorList>
            <person name="Klenk H.-P."/>
        </authorList>
    </citation>
    <scope>NUCLEOTIDE SEQUENCE [LARGE SCALE GENOMIC DNA]</scope>
    <source>
        <strain evidence="2 3">DSM 22083</strain>
    </source>
</reference>
<keyword evidence="1" id="KW-0812">Transmembrane</keyword>
<organism evidence="2 3">
    <name type="scientific">Microlunatus parietis</name>
    <dbReference type="NCBI Taxonomy" id="682979"/>
    <lineage>
        <taxon>Bacteria</taxon>
        <taxon>Bacillati</taxon>
        <taxon>Actinomycetota</taxon>
        <taxon>Actinomycetes</taxon>
        <taxon>Propionibacteriales</taxon>
        <taxon>Propionibacteriaceae</taxon>
        <taxon>Microlunatus</taxon>
    </lineage>
</organism>
<keyword evidence="3" id="KW-1185">Reference proteome</keyword>